<evidence type="ECO:0000259" key="3">
    <source>
        <dbReference type="Pfam" id="PF09972"/>
    </source>
</evidence>
<feature type="compositionally biased region" description="Gly residues" evidence="1">
    <location>
        <begin position="560"/>
        <end position="579"/>
    </location>
</feature>
<keyword evidence="6" id="KW-1185">Reference proteome</keyword>
<name>L0L216_METHD</name>
<sequence precursor="true">MAFVSAIALILLLLLPIASARDYSLESAILNVTVSPEGIVHVQEFLTYHFDGTFYEVYRQVYPPPGGSMENIQGYCEGSSCDFYVNDIYGGYELVGRLPSPTPENITFVTSYDYYGGLKVYNDVSELHYKFWGDEWEKPVHNLAATVTIVPSKGSEITYWLHPNDYTKTATINDNTITVQATDIPANSWYEIRAIFPRLTSPDSRYVTMYDQNAKFQIFRIESQYALKQKALYVVFIVYVLLALSLLIAPFYLYFKYGREPDIAYEGIYERELPYDSSPAVVNAMMKGAIGLPTIEGFAATVMDLIHRDYLSIDDSNPQDIVLHINVPERKKGNSSGLLDFEQDVLDLIISHSDARQLHWKEFHSRLKKGTSFYNFINSWNKKVKAHIDLEKLFIEKGATKMDYFAGILFLVSLLSLFAIPWLGDSSAYPIIKKLGFMPIIIAFSSPVVFVLNARYRTVLGRWTPEGKLFVDRWKNFKKYLTDFSALKDHAPGSVKIWDHYMVYAMALGVAEEALKNMSLIIPKEEFRTSHFRNRVYVTGYTSDFSHAYQVSAPKSSSGGSSGVGGSGGGFGGGGGGAR</sequence>
<dbReference type="InterPro" id="IPR048389">
    <property type="entry name" value="YciQ-like_C"/>
</dbReference>
<dbReference type="Pfam" id="PF09972">
    <property type="entry name" value="DUF2207"/>
    <property type="match status" value="1"/>
</dbReference>
<feature type="transmembrane region" description="Helical" evidence="2">
    <location>
        <begin position="435"/>
        <end position="454"/>
    </location>
</feature>
<organism evidence="5 6">
    <name type="scientific">Methanomethylovorans hollandica (strain DSM 15978 / NBRC 107637 / DMS1)</name>
    <dbReference type="NCBI Taxonomy" id="867904"/>
    <lineage>
        <taxon>Archaea</taxon>
        <taxon>Methanobacteriati</taxon>
        <taxon>Methanobacteriota</taxon>
        <taxon>Stenosarchaea group</taxon>
        <taxon>Methanomicrobia</taxon>
        <taxon>Methanosarcinales</taxon>
        <taxon>Methanosarcinaceae</taxon>
        <taxon>Methanomethylovorans</taxon>
    </lineage>
</organism>
<dbReference type="STRING" id="867904.Metho_2140"/>
<reference evidence="6" key="1">
    <citation type="submission" date="2012-02" db="EMBL/GenBank/DDBJ databases">
        <title>Complete sequence of chromosome of Methanomethylovorans hollandica DSM 15978.</title>
        <authorList>
            <person name="Lucas S."/>
            <person name="Copeland A."/>
            <person name="Lapidus A."/>
            <person name="Glavina del Rio T."/>
            <person name="Dalin E."/>
            <person name="Tice H."/>
            <person name="Bruce D."/>
            <person name="Goodwin L."/>
            <person name="Pitluck S."/>
            <person name="Peters L."/>
            <person name="Mikhailova N."/>
            <person name="Held B."/>
            <person name="Kyrpides N."/>
            <person name="Mavromatis K."/>
            <person name="Ivanova N."/>
            <person name="Brettin T."/>
            <person name="Detter J.C."/>
            <person name="Han C."/>
            <person name="Larimer F."/>
            <person name="Land M."/>
            <person name="Hauser L."/>
            <person name="Markowitz V."/>
            <person name="Cheng J.-F."/>
            <person name="Hugenholtz P."/>
            <person name="Woyke T."/>
            <person name="Wu D."/>
            <person name="Spring S."/>
            <person name="Schroeder M."/>
            <person name="Brambilla E."/>
            <person name="Klenk H.-P."/>
            <person name="Eisen J.A."/>
        </authorList>
    </citation>
    <scope>NUCLEOTIDE SEQUENCE [LARGE SCALE GENOMIC DNA]</scope>
    <source>
        <strain evidence="6">DSM 15978 / NBRC 107637 / DMS1</strain>
    </source>
</reference>
<dbReference type="HOGENOM" id="CLU_026556_1_0_2"/>
<protein>
    <submittedName>
        <fullName evidence="5">Putative membrane protein</fullName>
    </submittedName>
</protein>
<accession>L0L216</accession>
<evidence type="ECO:0000259" key="4">
    <source>
        <dbReference type="Pfam" id="PF20990"/>
    </source>
</evidence>
<dbReference type="KEGG" id="mhz:Metho_2140"/>
<keyword evidence="2" id="KW-1133">Transmembrane helix</keyword>
<evidence type="ECO:0000256" key="2">
    <source>
        <dbReference type="SAM" id="Phobius"/>
    </source>
</evidence>
<feature type="region of interest" description="Disordered" evidence="1">
    <location>
        <begin position="556"/>
        <end position="579"/>
    </location>
</feature>
<evidence type="ECO:0000313" key="6">
    <source>
        <dbReference type="Proteomes" id="UP000010866"/>
    </source>
</evidence>
<dbReference type="Pfam" id="PF20990">
    <property type="entry name" value="DUF2207_C"/>
    <property type="match status" value="1"/>
</dbReference>
<evidence type="ECO:0000256" key="1">
    <source>
        <dbReference type="SAM" id="MobiDB-lite"/>
    </source>
</evidence>
<keyword evidence="2" id="KW-0472">Membrane</keyword>
<feature type="domain" description="Predicted membrane protein YciQ-like C-terminal" evidence="4">
    <location>
        <begin position="268"/>
        <end position="518"/>
    </location>
</feature>
<feature type="transmembrane region" description="Helical" evidence="2">
    <location>
        <begin position="404"/>
        <end position="423"/>
    </location>
</feature>
<dbReference type="AlphaFoldDB" id="L0L216"/>
<keyword evidence="2" id="KW-0812">Transmembrane</keyword>
<feature type="transmembrane region" description="Helical" evidence="2">
    <location>
        <begin position="231"/>
        <end position="255"/>
    </location>
</feature>
<gene>
    <name evidence="5" type="ordered locus">Metho_2140</name>
</gene>
<feature type="domain" description="DUF2207" evidence="3">
    <location>
        <begin position="25"/>
        <end position="196"/>
    </location>
</feature>
<evidence type="ECO:0000313" key="5">
    <source>
        <dbReference type="EMBL" id="AGB50304.1"/>
    </source>
</evidence>
<dbReference type="Proteomes" id="UP000010866">
    <property type="component" value="Chromosome"/>
</dbReference>
<dbReference type="InterPro" id="IPR018702">
    <property type="entry name" value="DUF2207"/>
</dbReference>
<proteinExistence type="predicted"/>
<dbReference type="EMBL" id="CP003362">
    <property type="protein sequence ID" value="AGB50304.1"/>
    <property type="molecule type" value="Genomic_DNA"/>
</dbReference>